<dbReference type="Gene3D" id="3.30.360.10">
    <property type="entry name" value="Dihydrodipicolinate Reductase, domain 2"/>
    <property type="match status" value="1"/>
</dbReference>
<protein>
    <submittedName>
        <fullName evidence="4">Dehydrogenase</fullName>
    </submittedName>
</protein>
<dbReference type="Proteomes" id="UP001242480">
    <property type="component" value="Unassembled WGS sequence"/>
</dbReference>
<keyword evidence="1" id="KW-0560">Oxidoreductase</keyword>
<organism evidence="4 5">
    <name type="scientific">Labrys wisconsinensis</name>
    <dbReference type="NCBI Taxonomy" id="425677"/>
    <lineage>
        <taxon>Bacteria</taxon>
        <taxon>Pseudomonadati</taxon>
        <taxon>Pseudomonadota</taxon>
        <taxon>Alphaproteobacteria</taxon>
        <taxon>Hyphomicrobiales</taxon>
        <taxon>Xanthobacteraceae</taxon>
        <taxon>Labrys</taxon>
    </lineage>
</organism>
<dbReference type="InterPro" id="IPR050463">
    <property type="entry name" value="Gfo/Idh/MocA_oxidrdct_glycsds"/>
</dbReference>
<dbReference type="Gene3D" id="3.40.50.720">
    <property type="entry name" value="NAD(P)-binding Rossmann-like Domain"/>
    <property type="match status" value="1"/>
</dbReference>
<dbReference type="SUPFAM" id="SSF51735">
    <property type="entry name" value="NAD(P)-binding Rossmann-fold domains"/>
    <property type="match status" value="1"/>
</dbReference>
<dbReference type="Pfam" id="PF01408">
    <property type="entry name" value="GFO_IDH_MocA"/>
    <property type="match status" value="1"/>
</dbReference>
<keyword evidence="5" id="KW-1185">Reference proteome</keyword>
<name>A0ABU0JJ70_9HYPH</name>
<proteinExistence type="predicted"/>
<evidence type="ECO:0000259" key="3">
    <source>
        <dbReference type="Pfam" id="PF22725"/>
    </source>
</evidence>
<dbReference type="EMBL" id="JAUSVX010000016">
    <property type="protein sequence ID" value="MDQ0473458.1"/>
    <property type="molecule type" value="Genomic_DNA"/>
</dbReference>
<dbReference type="SUPFAM" id="SSF55347">
    <property type="entry name" value="Glyceraldehyde-3-phosphate dehydrogenase-like, C-terminal domain"/>
    <property type="match status" value="1"/>
</dbReference>
<evidence type="ECO:0000313" key="4">
    <source>
        <dbReference type="EMBL" id="MDQ0473458.1"/>
    </source>
</evidence>
<dbReference type="InterPro" id="IPR055170">
    <property type="entry name" value="GFO_IDH_MocA-like_dom"/>
</dbReference>
<gene>
    <name evidence="4" type="ORF">QO011_006494</name>
</gene>
<sequence>MADIDASAAGAQAEAFGVRSRTVEALLADPQIGLVVNLTVPAAHAEVSGRIIEAGKHVYSEKPLGVSAAEARRLIALAQARGVRIGCAPDTFLGAAHQASRALIDAGVIGTVLSGSMSVLSRGMEAWHPNPDFFFRPGGGPVLDLGPYYVTQLVNLLGPIASVAATSGMGHASRTIGSGPRAGETVPVTTPTSYSALLTFRGGARISFEASWDVWKHQRVPIELYGTEGSLLVPDPNFFGDEPRVSRRGGDWERVDISAYAFGTPNRTLRTGRAVADHRSIGVVDMVSAIAEGRAHRADAGLALHVLDVLEAIDASASSGAFVEISSTCERPEPLPAGSDEAVFDTAVRSARAS</sequence>
<dbReference type="PANTHER" id="PTHR43818:SF11">
    <property type="entry name" value="BCDNA.GH03377"/>
    <property type="match status" value="1"/>
</dbReference>
<evidence type="ECO:0000313" key="5">
    <source>
        <dbReference type="Proteomes" id="UP001242480"/>
    </source>
</evidence>
<dbReference type="Pfam" id="PF22725">
    <property type="entry name" value="GFO_IDH_MocA_C3"/>
    <property type="match status" value="1"/>
</dbReference>
<reference evidence="4 5" key="1">
    <citation type="submission" date="2023-07" db="EMBL/GenBank/DDBJ databases">
        <title>Genomic Encyclopedia of Type Strains, Phase IV (KMG-IV): sequencing the most valuable type-strain genomes for metagenomic binning, comparative biology and taxonomic classification.</title>
        <authorList>
            <person name="Goeker M."/>
        </authorList>
    </citation>
    <scope>NUCLEOTIDE SEQUENCE [LARGE SCALE GENOMIC DNA]</scope>
    <source>
        <strain evidence="4 5">DSM 19619</strain>
    </source>
</reference>
<feature type="domain" description="Gfo/Idh/MocA-like oxidoreductase N-terminal" evidence="2">
    <location>
        <begin position="3"/>
        <end position="85"/>
    </location>
</feature>
<evidence type="ECO:0000256" key="1">
    <source>
        <dbReference type="ARBA" id="ARBA00023002"/>
    </source>
</evidence>
<dbReference type="InterPro" id="IPR036291">
    <property type="entry name" value="NAD(P)-bd_dom_sf"/>
</dbReference>
<feature type="domain" description="GFO/IDH/MocA-like oxidoreductase" evidence="3">
    <location>
        <begin position="98"/>
        <end position="231"/>
    </location>
</feature>
<accession>A0ABU0JJ70</accession>
<dbReference type="InterPro" id="IPR000683">
    <property type="entry name" value="Gfo/Idh/MocA-like_OxRdtase_N"/>
</dbReference>
<dbReference type="PANTHER" id="PTHR43818">
    <property type="entry name" value="BCDNA.GH03377"/>
    <property type="match status" value="1"/>
</dbReference>
<evidence type="ECO:0000259" key="2">
    <source>
        <dbReference type="Pfam" id="PF01408"/>
    </source>
</evidence>
<comment type="caution">
    <text evidence="4">The sequence shown here is derived from an EMBL/GenBank/DDBJ whole genome shotgun (WGS) entry which is preliminary data.</text>
</comment>